<dbReference type="EMBL" id="QGNW01000163">
    <property type="protein sequence ID" value="RVW89555.1"/>
    <property type="molecule type" value="Genomic_DNA"/>
</dbReference>
<evidence type="ECO:0000313" key="3">
    <source>
        <dbReference type="Proteomes" id="UP000288805"/>
    </source>
</evidence>
<sequence length="342" mass="38871">MGLHLQVAELNAMGLGHPVIRWKALSTYELPNNMIYFTKEQFAAGLRLAIPSLVKHLILARLVLVGDISHVLLTEKNLRVILAQANPLVISFLQWLAPLTLVLGKHFVMNDLLFYKVVYLADTEARQAHLETQEKKRQDGTLRQAPRKTITISGDDSTSNAHTPSAALVDVPSREELDVLLDHFSTFTNMEPPASHMNKIFPIMEQVLVDMIADPQQNFMARVSHGTSSETIETIIRLKDYSAIQTTEVVKAEEEGAQLNRELEWTMSGFAKEKKELEVTYQQQEDDMFFYDYQCCIKKHDITNYIPNIPLDEEDEVKLDDGVRHGDDSRMRDGSATINYED</sequence>
<feature type="region of interest" description="Disordered" evidence="1">
    <location>
        <begin position="320"/>
        <end position="342"/>
    </location>
</feature>
<feature type="region of interest" description="Disordered" evidence="1">
    <location>
        <begin position="131"/>
        <end position="164"/>
    </location>
</feature>
<evidence type="ECO:0000313" key="2">
    <source>
        <dbReference type="EMBL" id="RVW89555.1"/>
    </source>
</evidence>
<gene>
    <name evidence="2" type="ORF">CK203_043601</name>
</gene>
<reference evidence="2 3" key="1">
    <citation type="journal article" date="2018" name="PLoS Genet.">
        <title>Population sequencing reveals clonal diversity and ancestral inbreeding in the grapevine cultivar Chardonnay.</title>
        <authorList>
            <person name="Roach M.J."/>
            <person name="Johnson D.L."/>
            <person name="Bohlmann J."/>
            <person name="van Vuuren H.J."/>
            <person name="Jones S.J."/>
            <person name="Pretorius I.S."/>
            <person name="Schmidt S.A."/>
            <person name="Borneman A.R."/>
        </authorList>
    </citation>
    <scope>NUCLEOTIDE SEQUENCE [LARGE SCALE GENOMIC DNA]</scope>
    <source>
        <strain evidence="3">cv. Chardonnay</strain>
        <tissue evidence="2">Leaf</tissue>
    </source>
</reference>
<dbReference type="AlphaFoldDB" id="A0A438HYM7"/>
<feature type="compositionally biased region" description="Polar residues" evidence="1">
    <location>
        <begin position="150"/>
        <end position="163"/>
    </location>
</feature>
<evidence type="ECO:0000256" key="1">
    <source>
        <dbReference type="SAM" id="MobiDB-lite"/>
    </source>
</evidence>
<protein>
    <submittedName>
        <fullName evidence="2">Uncharacterized protein</fullName>
    </submittedName>
</protein>
<accession>A0A438HYM7</accession>
<proteinExistence type="predicted"/>
<comment type="caution">
    <text evidence="2">The sequence shown here is derived from an EMBL/GenBank/DDBJ whole genome shotgun (WGS) entry which is preliminary data.</text>
</comment>
<feature type="compositionally biased region" description="Basic and acidic residues" evidence="1">
    <location>
        <begin position="320"/>
        <end position="333"/>
    </location>
</feature>
<name>A0A438HYM7_VITVI</name>
<organism evidence="2 3">
    <name type="scientific">Vitis vinifera</name>
    <name type="common">Grape</name>
    <dbReference type="NCBI Taxonomy" id="29760"/>
    <lineage>
        <taxon>Eukaryota</taxon>
        <taxon>Viridiplantae</taxon>
        <taxon>Streptophyta</taxon>
        <taxon>Embryophyta</taxon>
        <taxon>Tracheophyta</taxon>
        <taxon>Spermatophyta</taxon>
        <taxon>Magnoliopsida</taxon>
        <taxon>eudicotyledons</taxon>
        <taxon>Gunneridae</taxon>
        <taxon>Pentapetalae</taxon>
        <taxon>rosids</taxon>
        <taxon>Vitales</taxon>
        <taxon>Vitaceae</taxon>
        <taxon>Viteae</taxon>
        <taxon>Vitis</taxon>
    </lineage>
</organism>
<feature type="compositionally biased region" description="Basic and acidic residues" evidence="1">
    <location>
        <begin position="131"/>
        <end position="140"/>
    </location>
</feature>
<dbReference type="Proteomes" id="UP000288805">
    <property type="component" value="Unassembled WGS sequence"/>
</dbReference>